<evidence type="ECO:0000256" key="1">
    <source>
        <dbReference type="ARBA" id="ARBA00004651"/>
    </source>
</evidence>
<dbReference type="GO" id="GO:0010041">
    <property type="term" value="P:response to iron(III) ion"/>
    <property type="evidence" value="ECO:0007669"/>
    <property type="project" value="TreeGrafter"/>
</dbReference>
<keyword evidence="2" id="KW-1003">Cell membrane</keyword>
<dbReference type="InterPro" id="IPR050297">
    <property type="entry name" value="LipidA_mod_glycosyltrf_83"/>
</dbReference>
<evidence type="ECO:0000256" key="8">
    <source>
        <dbReference type="SAM" id="Phobius"/>
    </source>
</evidence>
<feature type="transmembrane region" description="Helical" evidence="8">
    <location>
        <begin position="369"/>
        <end position="390"/>
    </location>
</feature>
<evidence type="ECO:0000256" key="4">
    <source>
        <dbReference type="ARBA" id="ARBA00022679"/>
    </source>
</evidence>
<dbReference type="Proteomes" id="UP000002601">
    <property type="component" value="Chromosome"/>
</dbReference>
<keyword evidence="7 8" id="KW-0472">Membrane</keyword>
<reference evidence="9 10" key="1">
    <citation type="submission" date="2009-06" db="EMBL/GenBank/DDBJ databases">
        <title>Complete sequence of Desulfovibrio salexigens DSM 2638.</title>
        <authorList>
            <consortium name="US DOE Joint Genome Institute"/>
            <person name="Lucas S."/>
            <person name="Copeland A."/>
            <person name="Lapidus A."/>
            <person name="Glavina del Rio T."/>
            <person name="Tice H."/>
            <person name="Bruce D."/>
            <person name="Goodwin L."/>
            <person name="Pitluck S."/>
            <person name="Munk A.C."/>
            <person name="Brettin T."/>
            <person name="Detter J.C."/>
            <person name="Han C."/>
            <person name="Tapia R."/>
            <person name="Larimer F."/>
            <person name="Land M."/>
            <person name="Hauser L."/>
            <person name="Kyrpides N."/>
            <person name="Anderson I."/>
            <person name="Wall J.D."/>
            <person name="Arkin A.P."/>
            <person name="Dehal P."/>
            <person name="Chivian D."/>
            <person name="Giles B."/>
            <person name="Hazen T.C."/>
        </authorList>
    </citation>
    <scope>NUCLEOTIDE SEQUENCE [LARGE SCALE GENOMIC DNA]</scope>
    <source>
        <strain evidence="10">ATCC 14822 / DSM 2638 / NCIMB 8403 / VKM B-1763</strain>
    </source>
</reference>
<dbReference type="KEGG" id="dsa:Desal_2867"/>
<dbReference type="PANTHER" id="PTHR33908">
    <property type="entry name" value="MANNOSYLTRANSFERASE YKCB-RELATED"/>
    <property type="match status" value="1"/>
</dbReference>
<dbReference type="HOGENOM" id="CLU_411467_0_0_7"/>
<keyword evidence="6 8" id="KW-1133">Transmembrane helix</keyword>
<dbReference type="RefSeq" id="WP_015852735.1">
    <property type="nucleotide sequence ID" value="NC_012881.1"/>
</dbReference>
<gene>
    <name evidence="9" type="ordered locus">Desal_2867</name>
</gene>
<name>C6C048_MARSD</name>
<proteinExistence type="predicted"/>
<keyword evidence="3" id="KW-0328">Glycosyltransferase</keyword>
<feature type="transmembrane region" description="Helical" evidence="8">
    <location>
        <begin position="218"/>
        <end position="239"/>
    </location>
</feature>
<feature type="transmembrane region" description="Helical" evidence="8">
    <location>
        <begin position="12"/>
        <end position="31"/>
    </location>
</feature>
<dbReference type="CAZy" id="GT83">
    <property type="family name" value="Glycosyltransferase Family 83"/>
</dbReference>
<dbReference type="AlphaFoldDB" id="C6C048"/>
<feature type="transmembrane region" description="Helical" evidence="8">
    <location>
        <begin position="173"/>
        <end position="206"/>
    </location>
</feature>
<keyword evidence="10" id="KW-1185">Reference proteome</keyword>
<feature type="transmembrane region" description="Helical" evidence="8">
    <location>
        <begin position="397"/>
        <end position="415"/>
    </location>
</feature>
<sequence length="545" mass="61861">MRYEKRPFIWDIMEANPWLSVLFIIFLQSIFTMDYRSLWFSDEVRYADVYTQMKDAGHWLVMYLNGVAYPDKPPVYFWFLSLIDTLTPADGISVFFLGSALSAAFFLLSTVALARTLGCGRKTALATGLVLLSNIFFIGIAHYSRMDLLFGSFILWANICLYKGFQNRDSGRYFLWAFGFMGIATLTKGPLGLIFPLLTAACFLIWKGKTKLLRDKSLLKGLGILLAILLAWVVGALIVDGTSFIHNIFYKQIYQRAVSSFHHEEPFQYYLIAFPLAWLPWTLAIFAAPLKQIFSIDHWVKVTSQRKSTQNEGRDWAWIMFISGFVLLTCLSIKVLIYILPLFAPLAMLTARGLLGEDGQEPVLDSKKLWIAIAGFYLLLAVAAPFAEVLIPFDITLHGLSFTVLIMGLAGLSLLKFKDSGAYKGLLVMTAAMLLWLQPLALLTLPSLDPLMSPRQTGEMMKEYVAEGSYPMAHKIYSGIFTYYAGTNIHETSDLKEIAKVLEEKDNVILIMQKKYYDRWEDKPEGITVVNEQFISDRPYMLIKK</sequence>
<dbReference type="GO" id="GO:0005886">
    <property type="term" value="C:plasma membrane"/>
    <property type="evidence" value="ECO:0007669"/>
    <property type="project" value="UniProtKB-SubCell"/>
</dbReference>
<dbReference type="OrthoDB" id="9815691at2"/>
<dbReference type="EMBL" id="CP001649">
    <property type="protein sequence ID" value="ACS80919.1"/>
    <property type="molecule type" value="Genomic_DNA"/>
</dbReference>
<accession>C6C048</accession>
<keyword evidence="4 9" id="KW-0808">Transferase</keyword>
<feature type="transmembrane region" description="Helical" evidence="8">
    <location>
        <begin position="92"/>
        <end position="113"/>
    </location>
</feature>
<feature type="transmembrane region" description="Helical" evidence="8">
    <location>
        <begin position="421"/>
        <end position="445"/>
    </location>
</feature>
<evidence type="ECO:0000256" key="6">
    <source>
        <dbReference type="ARBA" id="ARBA00022989"/>
    </source>
</evidence>
<evidence type="ECO:0000256" key="3">
    <source>
        <dbReference type="ARBA" id="ARBA00022676"/>
    </source>
</evidence>
<dbReference type="eggNOG" id="COG1807">
    <property type="taxonomic scope" value="Bacteria"/>
</dbReference>
<feature type="transmembrane region" description="Helical" evidence="8">
    <location>
        <begin position="125"/>
        <end position="143"/>
    </location>
</feature>
<keyword evidence="5 8" id="KW-0812">Transmembrane</keyword>
<organism evidence="9 10">
    <name type="scientific">Maridesulfovibrio salexigens (strain ATCC 14822 / DSM 2638 / NCIMB 8403 / VKM B-1763)</name>
    <name type="common">Desulfovibrio salexigens</name>
    <dbReference type="NCBI Taxonomy" id="526222"/>
    <lineage>
        <taxon>Bacteria</taxon>
        <taxon>Pseudomonadati</taxon>
        <taxon>Thermodesulfobacteriota</taxon>
        <taxon>Desulfovibrionia</taxon>
        <taxon>Desulfovibrionales</taxon>
        <taxon>Desulfovibrionaceae</taxon>
        <taxon>Maridesulfovibrio</taxon>
    </lineage>
</organism>
<protein>
    <submittedName>
        <fullName evidence="9">Glycosyl transferase family 39</fullName>
    </submittedName>
</protein>
<comment type="subcellular location">
    <subcellularLocation>
        <location evidence="1">Cell membrane</location>
        <topology evidence="1">Multi-pass membrane protein</topology>
    </subcellularLocation>
</comment>
<evidence type="ECO:0000256" key="5">
    <source>
        <dbReference type="ARBA" id="ARBA00022692"/>
    </source>
</evidence>
<evidence type="ECO:0000256" key="2">
    <source>
        <dbReference type="ARBA" id="ARBA00022475"/>
    </source>
</evidence>
<dbReference type="GO" id="GO:0009103">
    <property type="term" value="P:lipopolysaccharide biosynthetic process"/>
    <property type="evidence" value="ECO:0007669"/>
    <property type="project" value="UniProtKB-ARBA"/>
</dbReference>
<feature type="transmembrane region" description="Helical" evidence="8">
    <location>
        <begin position="267"/>
        <end position="288"/>
    </location>
</feature>
<dbReference type="PANTHER" id="PTHR33908:SF3">
    <property type="entry name" value="UNDECAPRENYL PHOSPHATE-ALPHA-4-AMINO-4-DEOXY-L-ARABINOSE ARABINOSYL TRANSFERASE"/>
    <property type="match status" value="1"/>
</dbReference>
<dbReference type="GO" id="GO:0016763">
    <property type="term" value="F:pentosyltransferase activity"/>
    <property type="evidence" value="ECO:0007669"/>
    <property type="project" value="TreeGrafter"/>
</dbReference>
<feature type="transmembrane region" description="Helical" evidence="8">
    <location>
        <begin position="316"/>
        <end position="349"/>
    </location>
</feature>
<dbReference type="STRING" id="526222.Desal_2867"/>
<evidence type="ECO:0000313" key="10">
    <source>
        <dbReference type="Proteomes" id="UP000002601"/>
    </source>
</evidence>
<evidence type="ECO:0000313" key="9">
    <source>
        <dbReference type="EMBL" id="ACS80919.1"/>
    </source>
</evidence>
<evidence type="ECO:0000256" key="7">
    <source>
        <dbReference type="ARBA" id="ARBA00023136"/>
    </source>
</evidence>